<evidence type="ECO:0000256" key="11">
    <source>
        <dbReference type="ARBA" id="ARBA00023136"/>
    </source>
</evidence>
<feature type="domain" description="Histidine kinase" evidence="13">
    <location>
        <begin position="234"/>
        <end position="451"/>
    </location>
</feature>
<dbReference type="Pfam" id="PF13188">
    <property type="entry name" value="PAS_8"/>
    <property type="match status" value="1"/>
</dbReference>
<gene>
    <name evidence="14" type="ORF">DCM90_08185</name>
</gene>
<keyword evidence="9" id="KW-0067">ATP-binding</keyword>
<dbReference type="CDD" id="cd00082">
    <property type="entry name" value="HisKA"/>
    <property type="match status" value="1"/>
</dbReference>
<evidence type="ECO:0000259" key="13">
    <source>
        <dbReference type="PROSITE" id="PS50109"/>
    </source>
</evidence>
<sequence>MIRRWLSFWLSTTGVNAVGVLFLSRLTTLAAGPAVILFCGISLIEGLMSFWWIRATQRKITALTEKARGMADKKSPPHVLLHPHDPFYELAMQLNHLQTEEQGIDRQFQNQSREMTTILANLPVGVMVLDRYRKVELANPAMESLLQEQISNRRHPYTQDIKQFELANLVNVAYTKQTNQRKVIQLRSEPADKRVEARVVYTDDPEGEFQIIVMLYDVSEIYAIERMQMDFVSNASHELKTPVTAISGFAKTLLEGAKDDPETLTKFLTIIDQQSNRLVELINDVLSLSRLESSQTSHPLTTVSVQEAVEEQITVLTGMADLDQVTLENRVPAEIKQQSDPQKLAQILKNLIGNAIKYNRPNGRVTVSYWTDQANWGLIVQDNGIGISSADSQRVFERFYRAETSHSNQVVSGTGLGLAIVSELVESLSGTIQLQSQLGIGTTITLSFPMI</sequence>
<evidence type="ECO:0000256" key="12">
    <source>
        <dbReference type="SAM" id="Phobius"/>
    </source>
</evidence>
<dbReference type="PANTHER" id="PTHR45453:SF1">
    <property type="entry name" value="PHOSPHATE REGULON SENSOR PROTEIN PHOR"/>
    <property type="match status" value="1"/>
</dbReference>
<accession>A0A2V1MX17</accession>
<keyword evidence="8 14" id="KW-0418">Kinase</keyword>
<comment type="subcellular location">
    <subcellularLocation>
        <location evidence="2">Cell membrane</location>
    </subcellularLocation>
</comment>
<dbReference type="Pfam" id="PF00512">
    <property type="entry name" value="HisKA"/>
    <property type="match status" value="1"/>
</dbReference>
<evidence type="ECO:0000256" key="8">
    <source>
        <dbReference type="ARBA" id="ARBA00022777"/>
    </source>
</evidence>
<dbReference type="InterPro" id="IPR036097">
    <property type="entry name" value="HisK_dim/P_sf"/>
</dbReference>
<dbReference type="FunFam" id="3.30.565.10:FF:000006">
    <property type="entry name" value="Sensor histidine kinase WalK"/>
    <property type="match status" value="1"/>
</dbReference>
<keyword evidence="6" id="KW-0808">Transferase</keyword>
<dbReference type="GO" id="GO:0004721">
    <property type="term" value="F:phosphoprotein phosphatase activity"/>
    <property type="evidence" value="ECO:0007669"/>
    <property type="project" value="TreeGrafter"/>
</dbReference>
<dbReference type="PANTHER" id="PTHR45453">
    <property type="entry name" value="PHOSPHATE REGULON SENSOR PROTEIN PHOR"/>
    <property type="match status" value="1"/>
</dbReference>
<reference evidence="14 15" key="1">
    <citation type="journal article" date="2018" name="Int. J. Syst. Evol. Microbiol.">
        <title>Lactobacillus bambusae sp. nov., isolated from a traditional fermented Ma-bamboo shoots of Taiwan.</title>
        <authorList>
            <person name="Wang L.-T."/>
        </authorList>
    </citation>
    <scope>NUCLEOTIDE SEQUENCE [LARGE SCALE GENOMIC DNA]</scope>
    <source>
        <strain evidence="14 15">BS-W1</strain>
    </source>
</reference>
<keyword evidence="5" id="KW-0597">Phosphoprotein</keyword>
<evidence type="ECO:0000256" key="7">
    <source>
        <dbReference type="ARBA" id="ARBA00022741"/>
    </source>
</evidence>
<dbReference type="OrthoDB" id="9813151at2"/>
<dbReference type="InterPro" id="IPR005467">
    <property type="entry name" value="His_kinase_dom"/>
</dbReference>
<evidence type="ECO:0000256" key="5">
    <source>
        <dbReference type="ARBA" id="ARBA00022553"/>
    </source>
</evidence>
<dbReference type="GO" id="GO:0016036">
    <property type="term" value="P:cellular response to phosphate starvation"/>
    <property type="evidence" value="ECO:0007669"/>
    <property type="project" value="TreeGrafter"/>
</dbReference>
<dbReference type="InterPro" id="IPR000014">
    <property type="entry name" value="PAS"/>
</dbReference>
<organism evidence="14 15">
    <name type="scientific">Levilactobacillus bambusae</name>
    <dbReference type="NCBI Taxonomy" id="2024736"/>
    <lineage>
        <taxon>Bacteria</taxon>
        <taxon>Bacillati</taxon>
        <taxon>Bacillota</taxon>
        <taxon>Bacilli</taxon>
        <taxon>Lactobacillales</taxon>
        <taxon>Lactobacillaceae</taxon>
        <taxon>Levilactobacillus</taxon>
    </lineage>
</organism>
<dbReference type="CDD" id="cd00075">
    <property type="entry name" value="HATPase"/>
    <property type="match status" value="1"/>
</dbReference>
<evidence type="ECO:0000256" key="10">
    <source>
        <dbReference type="ARBA" id="ARBA00023012"/>
    </source>
</evidence>
<proteinExistence type="predicted"/>
<keyword evidence="4" id="KW-1003">Cell membrane</keyword>
<dbReference type="SMART" id="SM00388">
    <property type="entry name" value="HisKA"/>
    <property type="match status" value="1"/>
</dbReference>
<feature type="transmembrane region" description="Helical" evidence="12">
    <location>
        <begin position="33"/>
        <end position="53"/>
    </location>
</feature>
<comment type="caution">
    <text evidence="14">The sequence shown here is derived from an EMBL/GenBank/DDBJ whole genome shotgun (WGS) entry which is preliminary data.</text>
</comment>
<dbReference type="GO" id="GO:0000155">
    <property type="term" value="F:phosphorelay sensor kinase activity"/>
    <property type="evidence" value="ECO:0007669"/>
    <property type="project" value="InterPro"/>
</dbReference>
<dbReference type="InterPro" id="IPR050351">
    <property type="entry name" value="BphY/WalK/GraS-like"/>
</dbReference>
<keyword evidence="11 12" id="KW-0472">Membrane</keyword>
<dbReference type="EC" id="2.7.13.3" evidence="3"/>
<evidence type="ECO:0000256" key="9">
    <source>
        <dbReference type="ARBA" id="ARBA00022840"/>
    </source>
</evidence>
<keyword evidence="15" id="KW-1185">Reference proteome</keyword>
<dbReference type="InterPro" id="IPR003661">
    <property type="entry name" value="HisK_dim/P_dom"/>
</dbReference>
<dbReference type="SUPFAM" id="SSF47384">
    <property type="entry name" value="Homodimeric domain of signal transducing histidine kinase"/>
    <property type="match status" value="1"/>
</dbReference>
<dbReference type="RefSeq" id="WP_109250879.1">
    <property type="nucleotide sequence ID" value="NZ_QCXQ01000006.1"/>
</dbReference>
<dbReference type="PRINTS" id="PR00344">
    <property type="entry name" value="BCTRLSENSOR"/>
</dbReference>
<protein>
    <recommendedName>
        <fullName evidence="3">histidine kinase</fullName>
        <ecNumber evidence="3">2.7.13.3</ecNumber>
    </recommendedName>
</protein>
<keyword evidence="12" id="KW-1133">Transmembrane helix</keyword>
<evidence type="ECO:0000313" key="14">
    <source>
        <dbReference type="EMBL" id="PWF99421.1"/>
    </source>
</evidence>
<dbReference type="SMART" id="SM00387">
    <property type="entry name" value="HATPase_c"/>
    <property type="match status" value="1"/>
</dbReference>
<dbReference type="InterPro" id="IPR035965">
    <property type="entry name" value="PAS-like_dom_sf"/>
</dbReference>
<dbReference type="GO" id="GO:0005524">
    <property type="term" value="F:ATP binding"/>
    <property type="evidence" value="ECO:0007669"/>
    <property type="project" value="UniProtKB-KW"/>
</dbReference>
<dbReference type="Gene3D" id="3.30.565.10">
    <property type="entry name" value="Histidine kinase-like ATPase, C-terminal domain"/>
    <property type="match status" value="1"/>
</dbReference>
<dbReference type="InterPro" id="IPR003594">
    <property type="entry name" value="HATPase_dom"/>
</dbReference>
<keyword evidence="7" id="KW-0547">Nucleotide-binding</keyword>
<dbReference type="PROSITE" id="PS50109">
    <property type="entry name" value="HIS_KIN"/>
    <property type="match status" value="1"/>
</dbReference>
<dbReference type="SUPFAM" id="SSF55785">
    <property type="entry name" value="PYP-like sensor domain (PAS domain)"/>
    <property type="match status" value="1"/>
</dbReference>
<name>A0A2V1MX17_9LACO</name>
<dbReference type="Gene3D" id="3.30.450.20">
    <property type="entry name" value="PAS domain"/>
    <property type="match status" value="1"/>
</dbReference>
<dbReference type="Gene3D" id="1.10.287.130">
    <property type="match status" value="1"/>
</dbReference>
<dbReference type="AlphaFoldDB" id="A0A2V1MX17"/>
<evidence type="ECO:0000256" key="4">
    <source>
        <dbReference type="ARBA" id="ARBA00022475"/>
    </source>
</evidence>
<dbReference type="Proteomes" id="UP000245080">
    <property type="component" value="Unassembled WGS sequence"/>
</dbReference>
<dbReference type="FunFam" id="1.10.287.130:FF:000008">
    <property type="entry name" value="Two-component sensor histidine kinase"/>
    <property type="match status" value="1"/>
</dbReference>
<keyword evidence="12" id="KW-0812">Transmembrane</keyword>
<evidence type="ECO:0000313" key="15">
    <source>
        <dbReference type="Proteomes" id="UP000245080"/>
    </source>
</evidence>
<evidence type="ECO:0000256" key="1">
    <source>
        <dbReference type="ARBA" id="ARBA00000085"/>
    </source>
</evidence>
<evidence type="ECO:0000256" key="2">
    <source>
        <dbReference type="ARBA" id="ARBA00004236"/>
    </source>
</evidence>
<dbReference type="InterPro" id="IPR004358">
    <property type="entry name" value="Sig_transdc_His_kin-like_C"/>
</dbReference>
<dbReference type="EMBL" id="QCXQ01000006">
    <property type="protein sequence ID" value="PWF99421.1"/>
    <property type="molecule type" value="Genomic_DNA"/>
</dbReference>
<comment type="catalytic activity">
    <reaction evidence="1">
        <text>ATP + protein L-histidine = ADP + protein N-phospho-L-histidine.</text>
        <dbReference type="EC" id="2.7.13.3"/>
    </reaction>
</comment>
<dbReference type="GO" id="GO:0005886">
    <property type="term" value="C:plasma membrane"/>
    <property type="evidence" value="ECO:0007669"/>
    <property type="project" value="UniProtKB-SubCell"/>
</dbReference>
<dbReference type="SUPFAM" id="SSF55874">
    <property type="entry name" value="ATPase domain of HSP90 chaperone/DNA topoisomerase II/histidine kinase"/>
    <property type="match status" value="1"/>
</dbReference>
<dbReference type="InterPro" id="IPR036890">
    <property type="entry name" value="HATPase_C_sf"/>
</dbReference>
<keyword evidence="10" id="KW-0902">Two-component regulatory system</keyword>
<dbReference type="Pfam" id="PF02518">
    <property type="entry name" value="HATPase_c"/>
    <property type="match status" value="1"/>
</dbReference>
<evidence type="ECO:0000256" key="3">
    <source>
        <dbReference type="ARBA" id="ARBA00012438"/>
    </source>
</evidence>
<evidence type="ECO:0000256" key="6">
    <source>
        <dbReference type="ARBA" id="ARBA00022679"/>
    </source>
</evidence>